<feature type="transmembrane region" description="Helical" evidence="5">
    <location>
        <begin position="495"/>
        <end position="515"/>
    </location>
</feature>
<keyword evidence="2 5" id="KW-0812">Transmembrane</keyword>
<dbReference type="Proteomes" id="UP000694941">
    <property type="component" value="Unplaced"/>
</dbReference>
<dbReference type="Pfam" id="PF00083">
    <property type="entry name" value="Sugar_tr"/>
    <property type="match status" value="1"/>
</dbReference>
<accession>A0ABM1S5N3</accession>
<evidence type="ECO:0000313" key="7">
    <source>
        <dbReference type="Proteomes" id="UP000694941"/>
    </source>
</evidence>
<feature type="transmembrane region" description="Helical" evidence="5">
    <location>
        <begin position="349"/>
        <end position="367"/>
    </location>
</feature>
<feature type="transmembrane region" description="Helical" evidence="5">
    <location>
        <begin position="262"/>
        <end position="282"/>
    </location>
</feature>
<dbReference type="Gene3D" id="1.20.1250.20">
    <property type="entry name" value="MFS general substrate transporter like domains"/>
    <property type="match status" value="1"/>
</dbReference>
<evidence type="ECO:0000256" key="4">
    <source>
        <dbReference type="ARBA" id="ARBA00023136"/>
    </source>
</evidence>
<dbReference type="InterPro" id="IPR005828">
    <property type="entry name" value="MFS_sugar_transport-like"/>
</dbReference>
<organism evidence="7 8">
    <name type="scientific">Limulus polyphemus</name>
    <name type="common">Atlantic horseshoe crab</name>
    <dbReference type="NCBI Taxonomy" id="6850"/>
    <lineage>
        <taxon>Eukaryota</taxon>
        <taxon>Metazoa</taxon>
        <taxon>Ecdysozoa</taxon>
        <taxon>Arthropoda</taxon>
        <taxon>Chelicerata</taxon>
        <taxon>Merostomata</taxon>
        <taxon>Xiphosura</taxon>
        <taxon>Limulidae</taxon>
        <taxon>Limulus</taxon>
    </lineage>
</organism>
<feature type="transmembrane region" description="Helical" evidence="5">
    <location>
        <begin position="473"/>
        <end position="489"/>
    </location>
</feature>
<keyword evidence="7" id="KW-1185">Reference proteome</keyword>
<evidence type="ECO:0000256" key="1">
    <source>
        <dbReference type="ARBA" id="ARBA00004141"/>
    </source>
</evidence>
<reference evidence="8" key="1">
    <citation type="submission" date="2025-08" db="UniProtKB">
        <authorList>
            <consortium name="RefSeq"/>
        </authorList>
    </citation>
    <scope>IDENTIFICATION</scope>
    <source>
        <tissue evidence="8">Muscle</tissue>
    </source>
</reference>
<feature type="transmembrane region" description="Helical" evidence="5">
    <location>
        <begin position="202"/>
        <end position="227"/>
    </location>
</feature>
<dbReference type="PANTHER" id="PTHR24064">
    <property type="entry name" value="SOLUTE CARRIER FAMILY 22 MEMBER"/>
    <property type="match status" value="1"/>
</dbReference>
<evidence type="ECO:0000256" key="5">
    <source>
        <dbReference type="SAM" id="Phobius"/>
    </source>
</evidence>
<name>A0ABM1S5N3_LIMPO</name>
<feature type="transmembrane region" description="Helical" evidence="5">
    <location>
        <begin position="234"/>
        <end position="256"/>
    </location>
</feature>
<evidence type="ECO:0000313" key="8">
    <source>
        <dbReference type="RefSeq" id="XP_022238938.1"/>
    </source>
</evidence>
<protein>
    <submittedName>
        <fullName evidence="8">Organic cation transporter 1-like</fullName>
    </submittedName>
</protein>
<feature type="transmembrane region" description="Helical" evidence="5">
    <location>
        <begin position="379"/>
        <end position="399"/>
    </location>
</feature>
<feature type="transmembrane region" description="Helical" evidence="5">
    <location>
        <begin position="176"/>
        <end position="196"/>
    </location>
</feature>
<dbReference type="RefSeq" id="XP_022238938.1">
    <property type="nucleotide sequence ID" value="XM_022383230.1"/>
</dbReference>
<keyword evidence="4 5" id="KW-0472">Membrane</keyword>
<evidence type="ECO:0000259" key="6">
    <source>
        <dbReference type="PROSITE" id="PS50850"/>
    </source>
</evidence>
<evidence type="ECO:0000256" key="3">
    <source>
        <dbReference type="ARBA" id="ARBA00022989"/>
    </source>
</evidence>
<dbReference type="InterPro" id="IPR036259">
    <property type="entry name" value="MFS_trans_sf"/>
</dbReference>
<evidence type="ECO:0000256" key="2">
    <source>
        <dbReference type="ARBA" id="ARBA00022692"/>
    </source>
</evidence>
<dbReference type="SUPFAM" id="SSF103473">
    <property type="entry name" value="MFS general substrate transporter"/>
    <property type="match status" value="1"/>
</dbReference>
<sequence length="580" mass="64939">MTFETKVLSKVGDFGPFQKRLCILLAGVLSPTLAAIYYSQILITITPDHWCKVPELDTVPLEARLELAIPRVDKDGIIKFSSCEMYDVNFTSIVLRAPFRNNSNIILVAKTNWPKCACKNGHEFDTQAYHKTVSSEQSWVCDDDWKLLVAQVAFFSSTVLGSLIYGLVADWHGRTFSLRIGCIVCGISCLVSSFFLDFYSFVALRIFLGAGLQINRFLSSLLVIEYLGPQHRSFVTQLSTIQWGFVGAIFPWLAFWLGDWKWLSMGTSVSLMAVVMVTWWLPESAHWMLVNKQTARLLHTLENVAKVNGKSVTKESLLETIEAANEEERQKKRAHYLDLFKTPNLRKRTVIVCWLCLLGRLGWTFLYQQAQNMGSDFKISMSMAAAVEIPAILIARPIVDRIGRRWTCFLVFQAQSIFLLTIPAVPSGYPNIVLALSLAGRFVGACGSHVALPVYATELFPTMLRAQANSLRLLLGGFGMLLSPFLMHLGKYQDVLPYVIMGLLAAGGGATVLFLPETVGEDIPQTLEEAELLGMEQQVASCSCWSHKNYENPNKERSSPKNKISMSDIYEDFVDVAFSE</sequence>
<feature type="domain" description="Major facilitator superfamily (MFS) profile" evidence="6">
    <location>
        <begin position="90"/>
        <end position="519"/>
    </location>
</feature>
<dbReference type="GeneID" id="106457069"/>
<comment type="subcellular location">
    <subcellularLocation>
        <location evidence="1">Membrane</location>
        <topology evidence="1">Multi-pass membrane protein</topology>
    </subcellularLocation>
</comment>
<dbReference type="PROSITE" id="PS50850">
    <property type="entry name" value="MFS"/>
    <property type="match status" value="1"/>
</dbReference>
<feature type="transmembrane region" description="Helical" evidence="5">
    <location>
        <begin position="148"/>
        <end position="169"/>
    </location>
</feature>
<dbReference type="InterPro" id="IPR020846">
    <property type="entry name" value="MFS_dom"/>
</dbReference>
<proteinExistence type="predicted"/>
<feature type="transmembrane region" description="Helical" evidence="5">
    <location>
        <begin position="406"/>
        <end position="426"/>
    </location>
</feature>
<feature type="transmembrane region" description="Helical" evidence="5">
    <location>
        <begin position="21"/>
        <end position="39"/>
    </location>
</feature>
<gene>
    <name evidence="8" type="primary">LOC106457069</name>
</gene>
<feature type="transmembrane region" description="Helical" evidence="5">
    <location>
        <begin position="432"/>
        <end position="452"/>
    </location>
</feature>
<keyword evidence="3 5" id="KW-1133">Transmembrane helix</keyword>